<feature type="region of interest" description="Disordered" evidence="1">
    <location>
        <begin position="222"/>
        <end position="241"/>
    </location>
</feature>
<evidence type="ECO:0000313" key="5">
    <source>
        <dbReference type="WBParaSite" id="HPBE_0001271501-mRNA-1"/>
    </source>
</evidence>
<reference evidence="3 4" key="1">
    <citation type="submission" date="2018-11" db="EMBL/GenBank/DDBJ databases">
        <authorList>
            <consortium name="Pathogen Informatics"/>
        </authorList>
    </citation>
    <scope>NUCLEOTIDE SEQUENCE [LARGE SCALE GENOMIC DNA]</scope>
</reference>
<evidence type="ECO:0000313" key="4">
    <source>
        <dbReference type="Proteomes" id="UP000050761"/>
    </source>
</evidence>
<keyword evidence="4" id="KW-1185">Reference proteome</keyword>
<dbReference type="Proteomes" id="UP000050761">
    <property type="component" value="Unassembled WGS sequence"/>
</dbReference>
<dbReference type="WBParaSite" id="HPBE_0001271501-mRNA-1">
    <property type="protein sequence ID" value="HPBE_0001271501-mRNA-1"/>
    <property type="gene ID" value="HPBE_0001271501"/>
</dbReference>
<gene>
    <name evidence="3" type="ORF">HPBE_LOCUS12716</name>
</gene>
<feature type="compositionally biased region" description="Polar residues" evidence="1">
    <location>
        <begin position="223"/>
        <end position="241"/>
    </location>
</feature>
<accession>A0A183FWB9</accession>
<evidence type="ECO:0000256" key="1">
    <source>
        <dbReference type="SAM" id="MobiDB-lite"/>
    </source>
</evidence>
<dbReference type="EMBL" id="UZAH01027609">
    <property type="protein sequence ID" value="VDO93303.1"/>
    <property type="molecule type" value="Genomic_DNA"/>
</dbReference>
<organism evidence="4 5">
    <name type="scientific">Heligmosomoides polygyrus</name>
    <name type="common">Parasitic roundworm</name>
    <dbReference type="NCBI Taxonomy" id="6339"/>
    <lineage>
        <taxon>Eukaryota</taxon>
        <taxon>Metazoa</taxon>
        <taxon>Ecdysozoa</taxon>
        <taxon>Nematoda</taxon>
        <taxon>Chromadorea</taxon>
        <taxon>Rhabditida</taxon>
        <taxon>Rhabditina</taxon>
        <taxon>Rhabditomorpha</taxon>
        <taxon>Strongyloidea</taxon>
        <taxon>Heligmosomidae</taxon>
        <taxon>Heligmosomoides</taxon>
    </lineage>
</organism>
<sequence length="512" mass="57078">MERLIMLLLSLIFQAANADQKLAVAFALCLKSYVFVGESVLLQGVSPQCADYLRCRSDELEQRWKCSETQRRVVSEVCRIERHLRSLKTLVMRRESDISSCIDRKSKLLAESQTAGTRNCTKPISAPPRPSCEEIMKNSPSRCDALRSCCLVTVPCERKQKHTTISTMMAIQKTTVDMLLNGCRSEMSSRAANVTTYDHAMANKVTDATTAILALIKDYDGTVSDTQSEPKSPTITRSKFSQTKAEALSNTILSMLQEESKGGSRVASDSVPYRRRGESAAHPHNRSASSHRAQMHGVAHYPRRLSGSVRLPYRRLPLMQAIDNDSKGFDGAATTIVRIPPLRSVEVEQNPQDYSAEAVPSHREPLPQAPVSHSVDVIIDRSYRGLSERSASVPPIPQQEYSYYSGALHPLNYNTSPPGATTTAAPSTSSLSPDASTYTPFYMISRSSRHRHHIQSRPRIRRPWSSSSKRVRHETSYWKGASWQKVVPGPVLAAKMLLQVDFWHCFCLIVVV</sequence>
<keyword evidence="2" id="KW-0732">Signal</keyword>
<name>A0A183FWB9_HELPZ</name>
<feature type="chain" id="PRO_5044551718" evidence="2">
    <location>
        <begin position="19"/>
        <end position="512"/>
    </location>
</feature>
<evidence type="ECO:0000256" key="2">
    <source>
        <dbReference type="SAM" id="SignalP"/>
    </source>
</evidence>
<feature type="signal peptide" evidence="2">
    <location>
        <begin position="1"/>
        <end position="18"/>
    </location>
</feature>
<dbReference type="AlphaFoldDB" id="A0A183FWB9"/>
<reference evidence="5" key="2">
    <citation type="submission" date="2019-09" db="UniProtKB">
        <authorList>
            <consortium name="WormBaseParasite"/>
        </authorList>
    </citation>
    <scope>IDENTIFICATION</scope>
</reference>
<feature type="region of interest" description="Disordered" evidence="1">
    <location>
        <begin position="256"/>
        <end position="303"/>
    </location>
</feature>
<accession>A0A3P8AP66</accession>
<evidence type="ECO:0000313" key="3">
    <source>
        <dbReference type="EMBL" id="VDO93303.1"/>
    </source>
</evidence>
<proteinExistence type="predicted"/>
<protein>
    <submittedName>
        <fullName evidence="5">GPI-anchored protein pfl2</fullName>
    </submittedName>
</protein>